<dbReference type="SMART" id="SM00028">
    <property type="entry name" value="TPR"/>
    <property type="match status" value="5"/>
</dbReference>
<dbReference type="FunCoup" id="A0A1W4X0B7">
    <property type="interactions" value="88"/>
</dbReference>
<evidence type="ECO:0000256" key="1">
    <source>
        <dbReference type="PROSITE-ProRule" id="PRU00339"/>
    </source>
</evidence>
<gene>
    <name evidence="3" type="primary">LOC108739947</name>
</gene>
<dbReference type="Pfam" id="PF13181">
    <property type="entry name" value="TPR_8"/>
    <property type="match status" value="1"/>
</dbReference>
<dbReference type="GO" id="GO:0034464">
    <property type="term" value="C:BBSome"/>
    <property type="evidence" value="ECO:0007669"/>
    <property type="project" value="InterPro"/>
</dbReference>
<reference evidence="3" key="1">
    <citation type="submission" date="2025-08" db="UniProtKB">
        <authorList>
            <consortium name="RefSeq"/>
        </authorList>
    </citation>
    <scope>IDENTIFICATION</scope>
    <source>
        <tissue evidence="3">Entire body</tissue>
    </source>
</reference>
<dbReference type="InterPro" id="IPR019734">
    <property type="entry name" value="TPR_rpt"/>
</dbReference>
<dbReference type="GO" id="GO:1905515">
    <property type="term" value="P:non-motile cilium assembly"/>
    <property type="evidence" value="ECO:0007669"/>
    <property type="project" value="InterPro"/>
</dbReference>
<keyword evidence="2" id="KW-1185">Reference proteome</keyword>
<organism evidence="2 3">
    <name type="scientific">Agrilus planipennis</name>
    <name type="common">Emerald ash borer</name>
    <name type="synonym">Agrilus marcopoli</name>
    <dbReference type="NCBI Taxonomy" id="224129"/>
    <lineage>
        <taxon>Eukaryota</taxon>
        <taxon>Metazoa</taxon>
        <taxon>Ecdysozoa</taxon>
        <taxon>Arthropoda</taxon>
        <taxon>Hexapoda</taxon>
        <taxon>Insecta</taxon>
        <taxon>Pterygota</taxon>
        <taxon>Neoptera</taxon>
        <taxon>Endopterygota</taxon>
        <taxon>Coleoptera</taxon>
        <taxon>Polyphaga</taxon>
        <taxon>Elateriformia</taxon>
        <taxon>Buprestoidea</taxon>
        <taxon>Buprestidae</taxon>
        <taxon>Agrilinae</taxon>
        <taxon>Agrilus</taxon>
    </lineage>
</organism>
<dbReference type="Gene3D" id="1.25.40.10">
    <property type="entry name" value="Tetratricopeptide repeat domain"/>
    <property type="match status" value="2"/>
</dbReference>
<dbReference type="OrthoDB" id="421121at2759"/>
<dbReference type="PANTHER" id="PTHR44177:SF1">
    <property type="entry name" value="TETRATRICOPEPTIDE REPEAT PROTEIN 8"/>
    <property type="match status" value="1"/>
</dbReference>
<dbReference type="AlphaFoldDB" id="A0A1W4X0B7"/>
<dbReference type="InterPro" id="IPR028796">
    <property type="entry name" value="BBS8"/>
</dbReference>
<dbReference type="CDD" id="cd21341">
    <property type="entry name" value="TTC8_N"/>
    <property type="match status" value="1"/>
</dbReference>
<dbReference type="PROSITE" id="PS50005">
    <property type="entry name" value="TPR"/>
    <property type="match status" value="1"/>
</dbReference>
<dbReference type="InterPro" id="IPR011990">
    <property type="entry name" value="TPR-like_helical_dom_sf"/>
</dbReference>
<sequence length="454" mass="51179">MDPLQEALSLFRRRNFNDCITKCTVILEKQPLDQATWCLKMKALTQRVYVDDIESDRIFVSDLNDENVIASAPRPGTSLKVPATTTSIGLTTRPLTSAGCPLTGTTRPDNDTTIDSPLLNRLKTARPFTSQSARAIRIGTAAILSQKEGPFIQISRLNLSKYAKDPCLSKALFEYLYNHEGDVRNAMELATKALEYTEFKDWWWKVQLVKCYIALNSIRDAEKHLRSALKQQHHLDTYMRLIKLYLRLDQPMSAKEICCAGLQVFPNDTSILTELARLNESILNTDLAVKLYKELAEEDAMNLEAIASVGLYHFYNSQPELALKYYRRILSMGAHFPELYNNLGLCCLYSQQLDLTLSCFQRAVELATDSTSKAEIWYNVSHVALAAGDIELALHCLTLCLSEDSNHAPAFNNLAVLQEKIGNRQLAKVHFNSAKQLQPDLPEAKKNIELLEGN</sequence>
<dbReference type="Proteomes" id="UP000192223">
    <property type="component" value="Unplaced"/>
</dbReference>
<dbReference type="SUPFAM" id="SSF48452">
    <property type="entry name" value="TPR-like"/>
    <property type="match status" value="2"/>
</dbReference>
<protein>
    <submittedName>
        <fullName evidence="3">Tetratricopeptide repeat protein 8</fullName>
    </submittedName>
</protein>
<dbReference type="KEGG" id="apln:108739947"/>
<dbReference type="GeneID" id="108739947"/>
<proteinExistence type="predicted"/>
<name>A0A1W4X0B7_AGRPL</name>
<dbReference type="GO" id="GO:0036064">
    <property type="term" value="C:ciliary basal body"/>
    <property type="evidence" value="ECO:0007669"/>
    <property type="project" value="TreeGrafter"/>
</dbReference>
<dbReference type="STRING" id="224129.A0A1W4X0B7"/>
<keyword evidence="1" id="KW-0802">TPR repeat</keyword>
<dbReference type="CTD" id="33217"/>
<dbReference type="RefSeq" id="XP_018329576.1">
    <property type="nucleotide sequence ID" value="XM_018474074.2"/>
</dbReference>
<feature type="repeat" description="TPR" evidence="1">
    <location>
        <begin position="337"/>
        <end position="370"/>
    </location>
</feature>
<dbReference type="GO" id="GO:0097730">
    <property type="term" value="C:non-motile cilium"/>
    <property type="evidence" value="ECO:0007669"/>
    <property type="project" value="TreeGrafter"/>
</dbReference>
<evidence type="ECO:0000313" key="2">
    <source>
        <dbReference type="Proteomes" id="UP000192223"/>
    </source>
</evidence>
<dbReference type="InParanoid" id="A0A1W4X0B7"/>
<evidence type="ECO:0000313" key="3">
    <source>
        <dbReference type="RefSeq" id="XP_018329576.1"/>
    </source>
</evidence>
<accession>A0A1W4X0B7</accession>
<dbReference type="PANTHER" id="PTHR44177">
    <property type="entry name" value="TETRATRICOPEPTIDE REPEAT PROTEIN 8"/>
    <property type="match status" value="1"/>
</dbReference>